<name>A0AAE0BWG4_9CHLO</name>
<feature type="compositionally biased region" description="Polar residues" evidence="1">
    <location>
        <begin position="70"/>
        <end position="82"/>
    </location>
</feature>
<keyword evidence="3" id="KW-1185">Reference proteome</keyword>
<reference evidence="2 3" key="1">
    <citation type="journal article" date="2015" name="Genome Biol. Evol.">
        <title>Comparative Genomics of a Bacterivorous Green Alga Reveals Evolutionary Causalities and Consequences of Phago-Mixotrophic Mode of Nutrition.</title>
        <authorList>
            <person name="Burns J.A."/>
            <person name="Paasch A."/>
            <person name="Narechania A."/>
            <person name="Kim E."/>
        </authorList>
    </citation>
    <scope>NUCLEOTIDE SEQUENCE [LARGE SCALE GENOMIC DNA]</scope>
    <source>
        <strain evidence="2 3">PLY_AMNH</strain>
    </source>
</reference>
<evidence type="ECO:0000313" key="2">
    <source>
        <dbReference type="EMBL" id="KAK3244076.1"/>
    </source>
</evidence>
<protein>
    <submittedName>
        <fullName evidence="2">Uncharacterized protein</fullName>
    </submittedName>
</protein>
<dbReference type="Proteomes" id="UP001190700">
    <property type="component" value="Unassembled WGS sequence"/>
</dbReference>
<dbReference type="EMBL" id="LGRX02032310">
    <property type="protein sequence ID" value="KAK3244076.1"/>
    <property type="molecule type" value="Genomic_DNA"/>
</dbReference>
<accession>A0AAE0BWG4</accession>
<evidence type="ECO:0000313" key="3">
    <source>
        <dbReference type="Proteomes" id="UP001190700"/>
    </source>
</evidence>
<evidence type="ECO:0000256" key="1">
    <source>
        <dbReference type="SAM" id="MobiDB-lite"/>
    </source>
</evidence>
<organism evidence="2 3">
    <name type="scientific">Cymbomonas tetramitiformis</name>
    <dbReference type="NCBI Taxonomy" id="36881"/>
    <lineage>
        <taxon>Eukaryota</taxon>
        <taxon>Viridiplantae</taxon>
        <taxon>Chlorophyta</taxon>
        <taxon>Pyramimonadophyceae</taxon>
        <taxon>Pyramimonadales</taxon>
        <taxon>Pyramimonadaceae</taxon>
        <taxon>Cymbomonas</taxon>
    </lineage>
</organism>
<dbReference type="AlphaFoldDB" id="A0AAE0BWG4"/>
<feature type="compositionally biased region" description="Low complexity" evidence="1">
    <location>
        <begin position="51"/>
        <end position="65"/>
    </location>
</feature>
<sequence length="172" mass="17727">MDDVAAAEEASPTALEGAHASVSTVAPLLAAMASESSFHWGLEDDDEVRSAVRPSVSSPAHSGGAPPSPTCSQLPSPMSTPAMSGAASVSAGHTATRDVRKNEVLSQEMLLSNAGGANSYGRNAVGDVIHDVRYDAREDILVSEAISNDIFGEMMGGLPAALRDDFDREIGC</sequence>
<comment type="caution">
    <text evidence="2">The sequence shown here is derived from an EMBL/GenBank/DDBJ whole genome shotgun (WGS) entry which is preliminary data.</text>
</comment>
<gene>
    <name evidence="2" type="ORF">CYMTET_46297</name>
</gene>
<feature type="region of interest" description="Disordered" evidence="1">
    <location>
        <begin position="49"/>
        <end position="95"/>
    </location>
</feature>
<proteinExistence type="predicted"/>